<protein>
    <submittedName>
        <fullName evidence="1">Uncharacterized protein</fullName>
    </submittedName>
</protein>
<evidence type="ECO:0000313" key="2">
    <source>
        <dbReference type="Proteomes" id="UP000186323"/>
    </source>
</evidence>
<name>A0A1K1LFZ6_9BACT</name>
<dbReference type="AlphaFoldDB" id="A0A1K1LFZ6"/>
<reference evidence="2" key="1">
    <citation type="submission" date="2016-10" db="EMBL/GenBank/DDBJ databases">
        <authorList>
            <person name="Wegmann U."/>
        </authorList>
    </citation>
    <scope>NUCLEOTIDE SEQUENCE [LARGE SCALE GENOMIC DNA]</scope>
</reference>
<organism evidence="1 2">
    <name type="scientific">Desulfovibrio piger</name>
    <dbReference type="NCBI Taxonomy" id="901"/>
    <lineage>
        <taxon>Bacteria</taxon>
        <taxon>Pseudomonadati</taxon>
        <taxon>Thermodesulfobacteriota</taxon>
        <taxon>Desulfovibrionia</taxon>
        <taxon>Desulfovibrionales</taxon>
        <taxon>Desulfovibrionaceae</taxon>
        <taxon>Desulfovibrio</taxon>
    </lineage>
</organism>
<gene>
    <name evidence="1" type="ORF">DESPIGER_0486</name>
</gene>
<sequence length="40" mass="4424">MFGRSIYAVASPGCQDGRPAARAISWRPGPCRRGWQARPH</sequence>
<evidence type="ECO:0000313" key="1">
    <source>
        <dbReference type="EMBL" id="SFV72374.1"/>
    </source>
</evidence>
<dbReference type="KEGG" id="dpg:DESPIGER_0486"/>
<dbReference type="Proteomes" id="UP000186323">
    <property type="component" value="Chromosome I"/>
</dbReference>
<dbReference type="EMBL" id="LT630450">
    <property type="protein sequence ID" value="SFV72374.1"/>
    <property type="molecule type" value="Genomic_DNA"/>
</dbReference>
<keyword evidence="2" id="KW-1185">Reference proteome</keyword>
<accession>A0A1K1LFZ6</accession>
<proteinExistence type="predicted"/>